<proteinExistence type="predicted"/>
<dbReference type="Pfam" id="PF11901">
    <property type="entry name" value="DM9"/>
    <property type="match status" value="2"/>
</dbReference>
<dbReference type="SMART" id="SM00696">
    <property type="entry name" value="DM9"/>
    <property type="match status" value="3"/>
</dbReference>
<organism evidence="1 2">
    <name type="scientific">Anopheles quadriannulatus</name>
    <name type="common">Mosquito</name>
    <dbReference type="NCBI Taxonomy" id="34691"/>
    <lineage>
        <taxon>Eukaryota</taxon>
        <taxon>Metazoa</taxon>
        <taxon>Ecdysozoa</taxon>
        <taxon>Arthropoda</taxon>
        <taxon>Hexapoda</taxon>
        <taxon>Insecta</taxon>
        <taxon>Pterygota</taxon>
        <taxon>Neoptera</taxon>
        <taxon>Endopterygota</taxon>
        <taxon>Diptera</taxon>
        <taxon>Nematocera</taxon>
        <taxon>Culicoidea</taxon>
        <taxon>Culicidae</taxon>
        <taxon>Anophelinae</taxon>
        <taxon>Anopheles</taxon>
    </lineage>
</organism>
<accession>A0A182XCH1</accession>
<dbReference type="AlphaFoldDB" id="A0A182XCH1"/>
<evidence type="ECO:0000313" key="2">
    <source>
        <dbReference type="Proteomes" id="UP000076407"/>
    </source>
</evidence>
<dbReference type="Proteomes" id="UP000076407">
    <property type="component" value="Unassembled WGS sequence"/>
</dbReference>
<evidence type="ECO:0000313" key="1">
    <source>
        <dbReference type="EnsemblMetazoa" id="AQUA007521-PA"/>
    </source>
</evidence>
<sequence length="384" mass="41237">MWGGSEPPPLYPSYGYNDCYNWSGARWVLAAEGVVPPEAVVAGYEGETTYIGRAKHRKAIVPGRVIPSKKACLIVSEGLEHAVHDYQVLCGYDGRFVQTSGGYCPIGSLQGGVTKRGKPIFIGLVRMGLVTVVGSIVPDEFCCQAVVNGILRRFNDYEIFGYTEHAYLDNARWVQAAEGLVPPDAVVGGYEGEVTFIGRAKHRGSIVPGRIVPSKKACCVVWGGEEHTKSDYQVLCGYEGHFVHVGGGYIPNGALRGGVSEHGKPLYIGLVRLGSTTVVGKVQPEHSCCYIAVGGVEKAFREYDVYVSTAGYNQPQTECDRCTFPQTSCPSTATRPMYSGSPCSDTPAGVARSSTFVSVHGTNSPAVHRISHTFFSCALPPHGM</sequence>
<reference evidence="1" key="1">
    <citation type="submission" date="2020-05" db="UniProtKB">
        <authorList>
            <consortium name="EnsemblMetazoa"/>
        </authorList>
    </citation>
    <scope>IDENTIFICATION</scope>
    <source>
        <strain evidence="1">SANGQUA</strain>
    </source>
</reference>
<name>A0A182XCH1_ANOQN</name>
<dbReference type="InterPro" id="IPR006616">
    <property type="entry name" value="DM9_repeat"/>
</dbReference>
<dbReference type="PANTHER" id="PTHR31649:SF1">
    <property type="entry name" value="FARNESOIC ACID O-METHYL TRANSFERASE DOMAIN-CONTAINING PROTEIN"/>
    <property type="match status" value="1"/>
</dbReference>
<dbReference type="VEuPathDB" id="VectorBase:AQUA007521"/>
<dbReference type="EnsemblMetazoa" id="AQUA007521-RA">
    <property type="protein sequence ID" value="AQUA007521-PA"/>
    <property type="gene ID" value="AQUA007521"/>
</dbReference>
<protein>
    <submittedName>
        <fullName evidence="1">Uncharacterized protein</fullName>
    </submittedName>
</protein>
<keyword evidence="2" id="KW-1185">Reference proteome</keyword>
<dbReference type="PANTHER" id="PTHR31649">
    <property type="entry name" value="AGAP009604-PA"/>
    <property type="match status" value="1"/>
</dbReference>